<dbReference type="Gene3D" id="3.30.420.10">
    <property type="entry name" value="Ribonuclease H-like superfamily/Ribonuclease H"/>
    <property type="match status" value="1"/>
</dbReference>
<evidence type="ECO:0008006" key="10">
    <source>
        <dbReference type="Google" id="ProtNLM"/>
    </source>
</evidence>
<dbReference type="Pfam" id="PF13976">
    <property type="entry name" value="gag_pre-integrs"/>
    <property type="match status" value="1"/>
</dbReference>
<keyword evidence="4" id="KW-0863">Zinc-finger</keyword>
<evidence type="ECO:0000256" key="3">
    <source>
        <dbReference type="ARBA" id="ARBA00022821"/>
    </source>
</evidence>
<dbReference type="SUPFAM" id="SSF53098">
    <property type="entry name" value="Ribonuclease H-like"/>
    <property type="match status" value="1"/>
</dbReference>
<feature type="coiled-coil region" evidence="5">
    <location>
        <begin position="45"/>
        <end position="104"/>
    </location>
</feature>
<keyword evidence="5" id="KW-0175">Coiled coil</keyword>
<dbReference type="GO" id="GO:0043531">
    <property type="term" value="F:ADP binding"/>
    <property type="evidence" value="ECO:0007669"/>
    <property type="project" value="InterPro"/>
</dbReference>
<dbReference type="SUPFAM" id="SSF52540">
    <property type="entry name" value="P-loop containing nucleoside triphosphate hydrolases"/>
    <property type="match status" value="1"/>
</dbReference>
<gene>
    <name evidence="9" type="ORF">FSB_LOCUS29461</name>
</gene>
<dbReference type="Pfam" id="PF25597">
    <property type="entry name" value="SH3_retrovirus"/>
    <property type="match status" value="1"/>
</dbReference>
<dbReference type="InterPro" id="IPR043502">
    <property type="entry name" value="DNA/RNA_pol_sf"/>
</dbReference>
<accession>A0A2N9GQ83</accession>
<dbReference type="InterPro" id="IPR036875">
    <property type="entry name" value="Znf_CCHC_sf"/>
</dbReference>
<sequence length="2141" mass="241851">MEFLGVIAAKIVESLVAPVGQWLSECTIAPVGEWLGYSFHHSSNIENLKKQKNELKDNIKRVQHLVDGAIRNAEEIEADVNSWLEKVDLIMENAEQVLEDEEKANTRCSNGTCLNLKQRHQQSKKAKKIVQEIEAQKNRKFDKVSYRPALPGIMTKANKDYMTFDSRVSTVEGLMEALRDANINMIGVWGMPGVGKTTLVREVANQVKENKLFDDVAIAEVTQSPDMRRIQEELAGMLDLKFEIVEAGNRLPIALVTVSKALKNKSLYEWKDALKQLRRPAPGHLSQMQSTIYSSIELSCSHLEMEEARNRLYRQVRNLRDSSLLLDCPNTHEHFHMHDVVRDAAILIASKDEHNMFLVRDDRELKERIDMDALKKCRALSIFGGDIHELPNEMECPELRFLYVNGGDKSLQIIPETFFDGMRKLKVLDFTQMQLSSLPSSLHLLSNLTTLCLDFCAFEDMTVIGELKNLEILSLMGSNVSQLPREIGLLTHLRLLDLSKCSKLEVIPRNVLSSLVELEELYMGNSFDHWETEGLNNGRNNATLAELMHLSHLVTLEIHIRDASVLPKDLLLFKKLERYRICVGDVWDWAEKRETSRRLKLKLNTRFQLEFGIKMLLNELDFHPAIASKDLRSSCSVYCFDHQSLISATRLICLGQTRRDIHGFVSSRRSSTRKIEAGKCSTRRHAPVKIPAYFLPQIHARLVHAPRPAREPRPDPAPRPAREPRPDPRPESRPDPRLDPRPESRPDPRLDPRRAPTRDVFPMDKNELPKTVTTILNGHNYVLWSQDMRSFLKGHRLWRYVTGEIQVPVRSKDEEDTKFADRLEDWDCKNHQIITWFRHSTVPSIHQQFGRYENAKDVWDLLSRHYTTAGLSHEYQLWGLLVNMKQTPRQPINEFLSGMQSIWDQMEQSTHIVKDPEDAAILATKRDQFHLIQFLMALTSEFEPVRATLLQQVPLPTLAFAMSQLLSHETRLRTLQPHHPDAVLATATRPSSSSSSRNGPKYCKNCHKQGHLLAECPIIQCRYCHKIGHIIYNCPTKPPKPGQSGILPRPVNHSVAVAAEDSPSDPSLSSISVSELGPMVFTMVKQFLSSSDKVSSAVSGNTWYFDSACCNHMSPDSQLFSSIIPTTHAPFIQTANGSHLAASHTGSVSTSTLSLSDTYLIPNLTLNLISVGQLCELGFDLWFGSSGCRVQDPRTNQVLGTGRRVGRMFELTSLHLPTTSTPPPSHVAPTTSVFPLSLWHLRLGHVSVQKLRTLISSGFLGQVKHDSVDCVSCQLAKQPALSFNNSDSFSHASFDLIHSDIWGPSPTATVGGSKYFVIFVDDFSRYTWIYLMHNRSELSQIYRTFAQMISTQFSKTIKIFRTDNAMEYRDSQFLDFIHTQGTIIQRSCAGTSQQNGRAERKHRHILDSVRAFLISASCPERFWGEAALTAVYTINRLPSSALQNVTPFERLYGTPASYSSLRVFGCACFVLLQPHEHSKLEPRSRLCCFLGYGIEHKGYRCWDPISQRLRISRHVVFWEHTMFNSLSKFTTCSTPSFFTNPSLPLFPISPVDSPTSPLAPPLAVDPVLDQTPDLPLAAPPADSPASPQESAPPVDPVTDQSPLLPLRRSDRVRAPPTHLRDYSCFSAVLSLHEPHTYREACTNPLWQQAMTEELQALEKTHTWDLVDLPHGKSAIGCKWVYKIKTKSDGSIERYKARLVAKGYAQEYGIDYEETFAPVARITSVRSLLAIAAVHQWPLFQMDVKNAFLNGELTEEVYMQAPPGYSDCSDKVCLLRRALYGLKQAPRAWFAKFSSIVHQFGFSSSSHDTALFIRRSDKGMILLLLYVDDMIITGDDHSGISDFKLFLHQQFEMKDLGHLSYFLGLEVSSDSTGYYLSQAKYASDLLSRTGLTDTKVVSTPLEMNARLTPLDGTPLNDATLYRQLVGSLVYLTVTRPDIAHAVHLVSQFLSAPHSTHYAAVLHILRYIKGTMFHGLHFSAHSTLDLCAYSDADWAGDPTDRRSTTGFCFFLGDSLISWRSKKQHIVSRSSTEAEYRALADTTSELLALRWLLEDMGVTHSSPTVIHCDNRSAIQIAHNDVFHERTKHIEIDCHLVRHHLSAGILHLLPVSSSDQTADIFTKTFPPGRFRDLVSKLKMASFKPP</sequence>
<dbReference type="InterPro" id="IPR001584">
    <property type="entry name" value="Integrase_cat-core"/>
</dbReference>
<dbReference type="EMBL" id="OIVN01002217">
    <property type="protein sequence ID" value="SPD01579.1"/>
    <property type="molecule type" value="Genomic_DNA"/>
</dbReference>
<dbReference type="PANTHER" id="PTHR33463:SF215">
    <property type="entry name" value="NB-ARC DOMAIN DISEASE RESISTANCE PROTEIN"/>
    <property type="match status" value="1"/>
</dbReference>
<feature type="compositionally biased region" description="Basic and acidic residues" evidence="6">
    <location>
        <begin position="708"/>
        <end position="764"/>
    </location>
</feature>
<dbReference type="Pfam" id="PF07727">
    <property type="entry name" value="RVT_2"/>
    <property type="match status" value="1"/>
</dbReference>
<name>A0A2N9GQ83_FAGSY</name>
<evidence type="ECO:0000259" key="7">
    <source>
        <dbReference type="PROSITE" id="PS50158"/>
    </source>
</evidence>
<dbReference type="InterPro" id="IPR054722">
    <property type="entry name" value="PolX-like_BBD"/>
</dbReference>
<dbReference type="InterPro" id="IPR025724">
    <property type="entry name" value="GAG-pre-integrase_dom"/>
</dbReference>
<feature type="region of interest" description="Disordered" evidence="6">
    <location>
        <begin position="704"/>
        <end position="764"/>
    </location>
</feature>
<dbReference type="CDD" id="cd09272">
    <property type="entry name" value="RNase_HI_RT_Ty1"/>
    <property type="match status" value="1"/>
</dbReference>
<keyword evidence="2" id="KW-0064">Aspartyl protease</keyword>
<dbReference type="SUPFAM" id="SSF56672">
    <property type="entry name" value="DNA/RNA polymerases"/>
    <property type="match status" value="1"/>
</dbReference>
<dbReference type="Gene3D" id="4.10.60.10">
    <property type="entry name" value="Zinc finger, CCHC-type"/>
    <property type="match status" value="1"/>
</dbReference>
<feature type="region of interest" description="Disordered" evidence="6">
    <location>
        <begin position="1569"/>
        <end position="1610"/>
    </location>
</feature>
<dbReference type="PRINTS" id="PR00364">
    <property type="entry name" value="DISEASERSIST"/>
</dbReference>
<protein>
    <recommendedName>
        <fullName evidence="10">Integrase catalytic domain-containing protein</fullName>
    </recommendedName>
</protein>
<dbReference type="Pfam" id="PF22936">
    <property type="entry name" value="Pol_BBD"/>
    <property type="match status" value="1"/>
</dbReference>
<evidence type="ECO:0000256" key="5">
    <source>
        <dbReference type="SAM" id="Coils"/>
    </source>
</evidence>
<dbReference type="InterPro" id="IPR050905">
    <property type="entry name" value="Plant_NBS-LRR"/>
</dbReference>
<evidence type="ECO:0000256" key="4">
    <source>
        <dbReference type="PROSITE-ProRule" id="PRU00047"/>
    </source>
</evidence>
<proteinExistence type="inferred from homology"/>
<dbReference type="SUPFAM" id="SSF57756">
    <property type="entry name" value="Retrovirus zinc finger-like domains"/>
    <property type="match status" value="1"/>
</dbReference>
<dbReference type="InterPro" id="IPR002182">
    <property type="entry name" value="NB-ARC"/>
</dbReference>
<dbReference type="Pfam" id="PF00931">
    <property type="entry name" value="NB-ARC"/>
    <property type="match status" value="1"/>
</dbReference>
<evidence type="ECO:0000313" key="9">
    <source>
        <dbReference type="EMBL" id="SPD01579.1"/>
    </source>
</evidence>
<dbReference type="SMART" id="SM00343">
    <property type="entry name" value="ZnF_C2HC"/>
    <property type="match status" value="2"/>
</dbReference>
<feature type="domain" description="CCHC-type" evidence="7">
    <location>
        <begin position="1003"/>
        <end position="1017"/>
    </location>
</feature>
<organism evidence="9">
    <name type="scientific">Fagus sylvatica</name>
    <name type="common">Beechnut</name>
    <dbReference type="NCBI Taxonomy" id="28930"/>
    <lineage>
        <taxon>Eukaryota</taxon>
        <taxon>Viridiplantae</taxon>
        <taxon>Streptophyta</taxon>
        <taxon>Embryophyta</taxon>
        <taxon>Tracheophyta</taxon>
        <taxon>Spermatophyta</taxon>
        <taxon>Magnoliopsida</taxon>
        <taxon>eudicotyledons</taxon>
        <taxon>Gunneridae</taxon>
        <taxon>Pentapetalae</taxon>
        <taxon>rosids</taxon>
        <taxon>fabids</taxon>
        <taxon>Fagales</taxon>
        <taxon>Fagaceae</taxon>
        <taxon>Fagus</taxon>
    </lineage>
</organism>
<dbReference type="InterPro" id="IPR013103">
    <property type="entry name" value="RVT_2"/>
</dbReference>
<dbReference type="Gene3D" id="3.40.50.300">
    <property type="entry name" value="P-loop containing nucleotide triphosphate hydrolases"/>
    <property type="match status" value="1"/>
</dbReference>
<dbReference type="GO" id="GO:0008270">
    <property type="term" value="F:zinc ion binding"/>
    <property type="evidence" value="ECO:0007669"/>
    <property type="project" value="UniProtKB-KW"/>
</dbReference>
<dbReference type="Pfam" id="PF00665">
    <property type="entry name" value="rve"/>
    <property type="match status" value="1"/>
</dbReference>
<keyword evidence="4" id="KW-0479">Metal-binding</keyword>
<dbReference type="GO" id="GO:0004190">
    <property type="term" value="F:aspartic-type endopeptidase activity"/>
    <property type="evidence" value="ECO:0007669"/>
    <property type="project" value="UniProtKB-KW"/>
</dbReference>
<dbReference type="PANTHER" id="PTHR33463">
    <property type="entry name" value="NB-ARC DOMAIN-CONTAINING PROTEIN-RELATED"/>
    <property type="match status" value="1"/>
</dbReference>
<keyword evidence="2" id="KW-0645">Protease</keyword>
<comment type="similarity">
    <text evidence="1">Belongs to the disease resistance NB-LRR family.</text>
</comment>
<evidence type="ECO:0000256" key="6">
    <source>
        <dbReference type="SAM" id="MobiDB-lite"/>
    </source>
</evidence>
<dbReference type="GO" id="GO:0003676">
    <property type="term" value="F:nucleic acid binding"/>
    <property type="evidence" value="ECO:0007669"/>
    <property type="project" value="InterPro"/>
</dbReference>
<dbReference type="InterPro" id="IPR036397">
    <property type="entry name" value="RNaseH_sf"/>
</dbReference>
<dbReference type="InterPro" id="IPR001878">
    <property type="entry name" value="Znf_CCHC"/>
</dbReference>
<evidence type="ECO:0000256" key="1">
    <source>
        <dbReference type="ARBA" id="ARBA00008894"/>
    </source>
</evidence>
<dbReference type="InterPro" id="IPR012337">
    <property type="entry name" value="RNaseH-like_sf"/>
</dbReference>
<dbReference type="SUPFAM" id="SSF52058">
    <property type="entry name" value="L domain-like"/>
    <property type="match status" value="1"/>
</dbReference>
<feature type="domain" description="Integrase catalytic" evidence="8">
    <location>
        <begin position="1275"/>
        <end position="1455"/>
    </location>
</feature>
<dbReference type="Gene3D" id="3.80.10.10">
    <property type="entry name" value="Ribonuclease Inhibitor"/>
    <property type="match status" value="1"/>
</dbReference>
<dbReference type="PROSITE" id="PS50994">
    <property type="entry name" value="INTEGRASE"/>
    <property type="match status" value="1"/>
</dbReference>
<keyword evidence="4" id="KW-0862">Zinc</keyword>
<keyword evidence="3" id="KW-0611">Plant defense</keyword>
<keyword evidence="2" id="KW-0378">Hydrolase</keyword>
<dbReference type="InterPro" id="IPR027417">
    <property type="entry name" value="P-loop_NTPase"/>
</dbReference>
<evidence type="ECO:0000259" key="8">
    <source>
        <dbReference type="PROSITE" id="PS50994"/>
    </source>
</evidence>
<dbReference type="InterPro" id="IPR032675">
    <property type="entry name" value="LRR_dom_sf"/>
</dbReference>
<evidence type="ECO:0000256" key="2">
    <source>
        <dbReference type="ARBA" id="ARBA00022750"/>
    </source>
</evidence>
<dbReference type="PROSITE" id="PS50158">
    <property type="entry name" value="ZF_CCHC"/>
    <property type="match status" value="1"/>
</dbReference>
<reference evidence="9" key="1">
    <citation type="submission" date="2018-02" db="EMBL/GenBank/DDBJ databases">
        <authorList>
            <person name="Cohen D.B."/>
            <person name="Kent A.D."/>
        </authorList>
    </citation>
    <scope>NUCLEOTIDE SEQUENCE</scope>
</reference>
<dbReference type="Pfam" id="PF14223">
    <property type="entry name" value="Retrotran_gag_2"/>
    <property type="match status" value="1"/>
</dbReference>
<dbReference type="GO" id="GO:0015074">
    <property type="term" value="P:DNA integration"/>
    <property type="evidence" value="ECO:0007669"/>
    <property type="project" value="InterPro"/>
</dbReference>
<feature type="compositionally biased region" description="Low complexity" evidence="6">
    <location>
        <begin position="1583"/>
        <end position="1592"/>
    </location>
</feature>
<dbReference type="InterPro" id="IPR057670">
    <property type="entry name" value="SH3_retrovirus"/>
</dbReference>